<dbReference type="AlphaFoldDB" id="X1AM01"/>
<proteinExistence type="predicted"/>
<evidence type="ECO:0000313" key="1">
    <source>
        <dbReference type="EMBL" id="GAG83619.1"/>
    </source>
</evidence>
<protein>
    <submittedName>
        <fullName evidence="1">Uncharacterized protein</fullName>
    </submittedName>
</protein>
<sequence length="61" mass="6984">MTEKSFEEIFTAFEEISNSYKRSDQYFDILYDSTSSTLISKTRSSEDISVNTKKSGIVART</sequence>
<organism evidence="1">
    <name type="scientific">marine sediment metagenome</name>
    <dbReference type="NCBI Taxonomy" id="412755"/>
    <lineage>
        <taxon>unclassified sequences</taxon>
        <taxon>metagenomes</taxon>
        <taxon>ecological metagenomes</taxon>
    </lineage>
</organism>
<reference evidence="1" key="1">
    <citation type="journal article" date="2014" name="Front. Microbiol.">
        <title>High frequency of phylogenetically diverse reductive dehalogenase-homologous genes in deep subseafloor sedimentary metagenomes.</title>
        <authorList>
            <person name="Kawai M."/>
            <person name="Futagami T."/>
            <person name="Toyoda A."/>
            <person name="Takaki Y."/>
            <person name="Nishi S."/>
            <person name="Hori S."/>
            <person name="Arai W."/>
            <person name="Tsubouchi T."/>
            <person name="Morono Y."/>
            <person name="Uchiyama I."/>
            <person name="Ito T."/>
            <person name="Fujiyama A."/>
            <person name="Inagaki F."/>
            <person name="Takami H."/>
        </authorList>
    </citation>
    <scope>NUCLEOTIDE SEQUENCE</scope>
    <source>
        <strain evidence="1">Expedition CK06-06</strain>
    </source>
</reference>
<gene>
    <name evidence="1" type="ORF">S01H4_36060</name>
</gene>
<dbReference type="EMBL" id="BART01019236">
    <property type="protein sequence ID" value="GAG83619.1"/>
    <property type="molecule type" value="Genomic_DNA"/>
</dbReference>
<comment type="caution">
    <text evidence="1">The sequence shown here is derived from an EMBL/GenBank/DDBJ whole genome shotgun (WGS) entry which is preliminary data.</text>
</comment>
<name>X1AM01_9ZZZZ</name>
<feature type="non-terminal residue" evidence="1">
    <location>
        <position position="61"/>
    </location>
</feature>
<accession>X1AM01</accession>